<name>A0ACC5R5B3_9HYPH</name>
<dbReference type="Proteomes" id="UP000616151">
    <property type="component" value="Unassembled WGS sequence"/>
</dbReference>
<evidence type="ECO:0000313" key="1">
    <source>
        <dbReference type="EMBL" id="MBK1867768.1"/>
    </source>
</evidence>
<dbReference type="EMBL" id="JAENHL010000007">
    <property type="protein sequence ID" value="MBK1867768.1"/>
    <property type="molecule type" value="Genomic_DNA"/>
</dbReference>
<protein>
    <submittedName>
        <fullName evidence="1">Protein TolR</fullName>
    </submittedName>
</protein>
<gene>
    <name evidence="1" type="primary">tolR</name>
    <name evidence="1" type="ORF">JHL16_15525</name>
</gene>
<organism evidence="1 2">
    <name type="scientific">Taklimakanibacter albus</name>
    <dbReference type="NCBI Taxonomy" id="2800327"/>
    <lineage>
        <taxon>Bacteria</taxon>
        <taxon>Pseudomonadati</taxon>
        <taxon>Pseudomonadota</taxon>
        <taxon>Alphaproteobacteria</taxon>
        <taxon>Hyphomicrobiales</taxon>
        <taxon>Aestuariivirgaceae</taxon>
        <taxon>Taklimakanibacter</taxon>
    </lineage>
</organism>
<proteinExistence type="predicted"/>
<comment type="caution">
    <text evidence="1">The sequence shown here is derived from an EMBL/GenBank/DDBJ whole genome shotgun (WGS) entry which is preliminary data.</text>
</comment>
<accession>A0ACC5R5B3</accession>
<keyword evidence="2" id="KW-1185">Reference proteome</keyword>
<evidence type="ECO:0000313" key="2">
    <source>
        <dbReference type="Proteomes" id="UP000616151"/>
    </source>
</evidence>
<sequence length="163" mass="17450">MGASAGGTSGGYTRRGSRRRSSFSAMSEINVTPLVDVMLVLLIVFMVAAPLMTVGVPVDLPQTKAKPMQGDTEPITVSVDAEGKIFIQETQIDQETLIAKLQAIAKNGYEERIFVRADTNVNYGLVMKVMGELNGAGFKKIGLVTSSETVAPDKGKTQKKAQK</sequence>
<reference evidence="1" key="1">
    <citation type="submission" date="2021-01" db="EMBL/GenBank/DDBJ databases">
        <authorList>
            <person name="Sun Q."/>
        </authorList>
    </citation>
    <scope>NUCLEOTIDE SEQUENCE</scope>
    <source>
        <strain evidence="1">YIM B02566</strain>
    </source>
</reference>